<dbReference type="GO" id="GO:0003677">
    <property type="term" value="F:DNA binding"/>
    <property type="evidence" value="ECO:0007669"/>
    <property type="project" value="UniProtKB-KW"/>
</dbReference>
<evidence type="ECO:0000313" key="2">
    <source>
        <dbReference type="EMBL" id="MBB4146046.1"/>
    </source>
</evidence>
<accession>A0A7W6LKR7</accession>
<dbReference type="SMART" id="SM00530">
    <property type="entry name" value="HTH_XRE"/>
    <property type="match status" value="1"/>
</dbReference>
<feature type="domain" description="HTH cro/C1-type" evidence="1">
    <location>
        <begin position="7"/>
        <end position="53"/>
    </location>
</feature>
<dbReference type="InterPro" id="IPR001387">
    <property type="entry name" value="Cro/C1-type_HTH"/>
</dbReference>
<dbReference type="PROSITE" id="PS50943">
    <property type="entry name" value="HTH_CROC1"/>
    <property type="match status" value="1"/>
</dbReference>
<sequence>MMTPSEIIDVREKRGWNQQALAEHVGVGQPTVSRWETDKAKPRGAALKILKALSQSDSAGNE</sequence>
<evidence type="ECO:0000259" key="1">
    <source>
        <dbReference type="PROSITE" id="PS50943"/>
    </source>
</evidence>
<keyword evidence="3" id="KW-1185">Reference proteome</keyword>
<dbReference type="Gene3D" id="1.10.260.40">
    <property type="entry name" value="lambda repressor-like DNA-binding domains"/>
    <property type="match status" value="1"/>
</dbReference>
<dbReference type="InterPro" id="IPR010982">
    <property type="entry name" value="Lambda_DNA-bd_dom_sf"/>
</dbReference>
<dbReference type="CDD" id="cd00093">
    <property type="entry name" value="HTH_XRE"/>
    <property type="match status" value="1"/>
</dbReference>
<dbReference type="EMBL" id="JACIEC010000016">
    <property type="protein sequence ID" value="MBB4146046.1"/>
    <property type="molecule type" value="Genomic_DNA"/>
</dbReference>
<protein>
    <submittedName>
        <fullName evidence="2">DNA-binding transcriptional regulator YiaG</fullName>
    </submittedName>
</protein>
<proteinExistence type="predicted"/>
<evidence type="ECO:0000313" key="3">
    <source>
        <dbReference type="Proteomes" id="UP000519897"/>
    </source>
</evidence>
<dbReference type="Proteomes" id="UP000519897">
    <property type="component" value="Unassembled WGS sequence"/>
</dbReference>
<dbReference type="RefSeq" id="WP_165137734.1">
    <property type="nucleotide sequence ID" value="NZ_CP049252.1"/>
</dbReference>
<dbReference type="AlphaFoldDB" id="A0A7W6LKR7"/>
<keyword evidence="2" id="KW-0238">DNA-binding</keyword>
<dbReference type="SUPFAM" id="SSF47413">
    <property type="entry name" value="lambda repressor-like DNA-binding domains"/>
    <property type="match status" value="1"/>
</dbReference>
<name>A0A7W6LKR7_9HYPH</name>
<gene>
    <name evidence="2" type="ORF">GGQ72_004615</name>
</gene>
<reference evidence="2 3" key="1">
    <citation type="submission" date="2020-08" db="EMBL/GenBank/DDBJ databases">
        <title>Genomic Encyclopedia of Type Strains, Phase IV (KMG-IV): sequencing the most valuable type-strain genomes for metagenomic binning, comparative biology and taxonomic classification.</title>
        <authorList>
            <person name="Goeker M."/>
        </authorList>
    </citation>
    <scope>NUCLEOTIDE SEQUENCE [LARGE SCALE GENOMIC DNA]</scope>
    <source>
        <strain evidence="2 3">DSM 29514</strain>
    </source>
</reference>
<organism evidence="2 3">
    <name type="scientific">Rhizobium rhizoryzae</name>
    <dbReference type="NCBI Taxonomy" id="451876"/>
    <lineage>
        <taxon>Bacteria</taxon>
        <taxon>Pseudomonadati</taxon>
        <taxon>Pseudomonadota</taxon>
        <taxon>Alphaproteobacteria</taxon>
        <taxon>Hyphomicrobiales</taxon>
        <taxon>Rhizobiaceae</taxon>
        <taxon>Rhizobium/Agrobacterium group</taxon>
        <taxon>Rhizobium</taxon>
    </lineage>
</organism>
<comment type="caution">
    <text evidence="2">The sequence shown here is derived from an EMBL/GenBank/DDBJ whole genome shotgun (WGS) entry which is preliminary data.</text>
</comment>
<dbReference type="Pfam" id="PF01381">
    <property type="entry name" value="HTH_3"/>
    <property type="match status" value="1"/>
</dbReference>